<proteinExistence type="predicted"/>
<gene>
    <name evidence="1" type="ORF">Vadar_027075</name>
</gene>
<dbReference type="EMBL" id="CM037158">
    <property type="protein sequence ID" value="KAH7852620.1"/>
    <property type="molecule type" value="Genomic_DNA"/>
</dbReference>
<reference evidence="1 2" key="1">
    <citation type="journal article" date="2021" name="Hortic Res">
        <title>High-quality reference genome and annotation aids understanding of berry development for evergreen blueberry (Vaccinium darrowii).</title>
        <authorList>
            <person name="Yu J."/>
            <person name="Hulse-Kemp A.M."/>
            <person name="Babiker E."/>
            <person name="Staton M."/>
        </authorList>
    </citation>
    <scope>NUCLEOTIDE SEQUENCE [LARGE SCALE GENOMIC DNA]</scope>
    <source>
        <strain evidence="2">cv. NJ 8807/NJ 8810</strain>
        <tissue evidence="1">Young leaf</tissue>
    </source>
</reference>
<protein>
    <submittedName>
        <fullName evidence="1">Uncharacterized protein</fullName>
    </submittedName>
</protein>
<sequence length="428" mass="49015">MNQLVFLLLLLSIIWYVEAQSPPDQDNFPSQDGDNNFQPSLPQDGNNFQPSLAIVAGITAVMFSLTFFLIMYAKYCHRGGLVHNDQQTPNGLRRSSSGIDKTVIESLPFFSFSALKGSREGLECVVCLSKFEDVDILRLLPKCKHAFHIDCIDQWLEKHSSCPLCRHNISADDVGTMPYSNSFRFLSSQAEVRQDSNVELFVRREESHRKSSRFSIGNSFRKFDKGFIKEEKLPIRKDCDGVKANNDKFLHKYNHRIVMSDVVLKRRWSNLSSSDLVFLNSEMLGDVSSNRFSSLDSNTQQNSTTQVTEEGGITKIREEMEKKRDFETKDSKLNQNYLFPSTSGANTSNPTRVLNPNERRSMSEITVHSRFNEFDLRNSGDLSVPKDAAKEERLKRLWLPIAQRTVQWYADRDTKSQHSKNSRQSLNV</sequence>
<evidence type="ECO:0000313" key="2">
    <source>
        <dbReference type="Proteomes" id="UP000828048"/>
    </source>
</evidence>
<comment type="caution">
    <text evidence="1">The sequence shown here is derived from an EMBL/GenBank/DDBJ whole genome shotgun (WGS) entry which is preliminary data.</text>
</comment>
<name>A0ACB7YGM4_9ERIC</name>
<accession>A0ACB7YGM4</accession>
<keyword evidence="2" id="KW-1185">Reference proteome</keyword>
<organism evidence="1 2">
    <name type="scientific">Vaccinium darrowii</name>
    <dbReference type="NCBI Taxonomy" id="229202"/>
    <lineage>
        <taxon>Eukaryota</taxon>
        <taxon>Viridiplantae</taxon>
        <taxon>Streptophyta</taxon>
        <taxon>Embryophyta</taxon>
        <taxon>Tracheophyta</taxon>
        <taxon>Spermatophyta</taxon>
        <taxon>Magnoliopsida</taxon>
        <taxon>eudicotyledons</taxon>
        <taxon>Gunneridae</taxon>
        <taxon>Pentapetalae</taxon>
        <taxon>asterids</taxon>
        <taxon>Ericales</taxon>
        <taxon>Ericaceae</taxon>
        <taxon>Vaccinioideae</taxon>
        <taxon>Vaccinieae</taxon>
        <taxon>Vaccinium</taxon>
    </lineage>
</organism>
<dbReference type="Proteomes" id="UP000828048">
    <property type="component" value="Chromosome 8"/>
</dbReference>
<evidence type="ECO:0000313" key="1">
    <source>
        <dbReference type="EMBL" id="KAH7852620.1"/>
    </source>
</evidence>